<feature type="compositionally biased region" description="Basic residues" evidence="2">
    <location>
        <begin position="234"/>
        <end position="247"/>
    </location>
</feature>
<evidence type="ECO:0000256" key="1">
    <source>
        <dbReference type="SAM" id="Coils"/>
    </source>
</evidence>
<accession>A0A8H6JDC1</accession>
<evidence type="ECO:0000313" key="4">
    <source>
        <dbReference type="Proteomes" id="UP000654918"/>
    </source>
</evidence>
<sequence>MNGAKLPRNPLEPCSCGVFGSHRGSYARSKCFMRDFDVAKASADGLIETLESSVTFFKGVKTHCAEVDRELGDAEASVAELAKALRAAEQRRERARAGVKAVRQLLQQASAQCSRSCRGAAVAAKQLIDAEAEYEGALLVAYPHADVSGMREAATASVNARIRATKIGVQRWSDLVGDGSDRSAALAVHVSFSAAVGKSRLAEVMHGNMNAQARPQPASGQQVATQQTNQQAPAKKKGKNNKKKRNNNRSEPYARPESYSRPVNRGQTVRETAPVQPKTEELDEHNGCNVNTNVVHMQSATHPNSEPAHQAGGYVENLDYEQPVEHGDDSGYHDHEYAQEHKDQAENHGERTYEDDRMKDHDVDVDEKLEKDNAESVSSYDMEYDEEIAYYDQVAEQEREKARQERYEEDEEEEEYDEDDE</sequence>
<gene>
    <name evidence="3" type="ORF">CPLU01_15229</name>
</gene>
<protein>
    <submittedName>
        <fullName evidence="3">Uncharacterized protein</fullName>
    </submittedName>
</protein>
<dbReference type="EMBL" id="WIGO01000483">
    <property type="protein sequence ID" value="KAF6810808.1"/>
    <property type="molecule type" value="Genomic_DNA"/>
</dbReference>
<proteinExistence type="predicted"/>
<feature type="compositionally biased region" description="Acidic residues" evidence="2">
    <location>
        <begin position="407"/>
        <end position="421"/>
    </location>
</feature>
<evidence type="ECO:0000256" key="2">
    <source>
        <dbReference type="SAM" id="MobiDB-lite"/>
    </source>
</evidence>
<keyword evidence="4" id="KW-1185">Reference proteome</keyword>
<dbReference type="AlphaFoldDB" id="A0A8H6JDC1"/>
<feature type="region of interest" description="Disordered" evidence="2">
    <location>
        <begin position="339"/>
        <end position="421"/>
    </location>
</feature>
<comment type="caution">
    <text evidence="3">The sequence shown here is derived from an EMBL/GenBank/DDBJ whole genome shotgun (WGS) entry which is preliminary data.</text>
</comment>
<feature type="compositionally biased region" description="Basic and acidic residues" evidence="2">
    <location>
        <begin position="396"/>
        <end position="406"/>
    </location>
</feature>
<dbReference type="Proteomes" id="UP000654918">
    <property type="component" value="Unassembled WGS sequence"/>
</dbReference>
<feature type="compositionally biased region" description="Basic and acidic residues" evidence="2">
    <location>
        <begin position="339"/>
        <end position="374"/>
    </location>
</feature>
<keyword evidence="1" id="KW-0175">Coiled coil</keyword>
<reference evidence="3" key="1">
    <citation type="journal article" date="2020" name="Phytopathology">
        <title>Genome Sequence Resources of Colletotrichum truncatum, C. plurivorum, C. musicola, and C. sojae: Four Species Pathogenic to Soybean (Glycine max).</title>
        <authorList>
            <person name="Rogerio F."/>
            <person name="Boufleur T.R."/>
            <person name="Ciampi-Guillardi M."/>
            <person name="Sukno S.A."/>
            <person name="Thon M.R."/>
            <person name="Massola Junior N.S."/>
            <person name="Baroncelli R."/>
        </authorList>
    </citation>
    <scope>NUCLEOTIDE SEQUENCE</scope>
    <source>
        <strain evidence="3">LFN00145</strain>
    </source>
</reference>
<feature type="region of interest" description="Disordered" evidence="2">
    <location>
        <begin position="211"/>
        <end position="286"/>
    </location>
</feature>
<feature type="compositionally biased region" description="Low complexity" evidence="2">
    <location>
        <begin position="221"/>
        <end position="233"/>
    </location>
</feature>
<feature type="coiled-coil region" evidence="1">
    <location>
        <begin position="71"/>
        <end position="105"/>
    </location>
</feature>
<evidence type="ECO:0000313" key="3">
    <source>
        <dbReference type="EMBL" id="KAF6810808.1"/>
    </source>
</evidence>
<organism evidence="3 4">
    <name type="scientific">Colletotrichum plurivorum</name>
    <dbReference type="NCBI Taxonomy" id="2175906"/>
    <lineage>
        <taxon>Eukaryota</taxon>
        <taxon>Fungi</taxon>
        <taxon>Dikarya</taxon>
        <taxon>Ascomycota</taxon>
        <taxon>Pezizomycotina</taxon>
        <taxon>Sordariomycetes</taxon>
        <taxon>Hypocreomycetidae</taxon>
        <taxon>Glomerellales</taxon>
        <taxon>Glomerellaceae</taxon>
        <taxon>Colletotrichum</taxon>
        <taxon>Colletotrichum orchidearum species complex</taxon>
    </lineage>
</organism>
<name>A0A8H6JDC1_9PEZI</name>